<dbReference type="InterPro" id="IPR006059">
    <property type="entry name" value="SBP"/>
</dbReference>
<dbReference type="EMBL" id="CP030918">
    <property type="protein sequence ID" value="AXC50867.1"/>
    <property type="molecule type" value="Genomic_DNA"/>
</dbReference>
<name>A0A344PNB2_9RHOB</name>
<sequence length="364" mass="38936">MNKRKIGPGALGLAALMAAAAAPAMAAGTLNVTTYGGAFAAAVAEAYVKPFQADSGITVQMIDDADPPAKLKAEVEAKNVSGDVFEVEHSDVLRLCDEGLVEPIDPAILKPTADGTPAADDYLPDALTECGTAIMVWSSVIAYDTSAFPNGEPKTVADFFDTAKFPGKRGLIKRPKYSLELALLGDGVPADQVYETLATPEGVDRAFKKLDSIKKDVVWWEAGAQAPQLLADKEVTITLAYNGRIFDAIMEEGKPFGFIWDGVNLDMDYWVVPKGAPNKDAAMQFIAYASDPARQPDLSKYIAYGPPRKSAAENIGMYKDGKTEMAPYLPTTPANSASALVNDAEFWADHDGELTERFNAWLAG</sequence>
<gene>
    <name evidence="3" type="ORF">DRW48_15340</name>
</gene>
<accession>A0A344PNB2</accession>
<evidence type="ECO:0000313" key="3">
    <source>
        <dbReference type="EMBL" id="AXC50867.1"/>
    </source>
</evidence>
<dbReference type="PANTHER" id="PTHR30222">
    <property type="entry name" value="SPERMIDINE/PUTRESCINE-BINDING PERIPLASMIC PROTEIN"/>
    <property type="match status" value="1"/>
</dbReference>
<dbReference type="OrthoDB" id="9815444at2"/>
<evidence type="ECO:0000313" key="4">
    <source>
        <dbReference type="Proteomes" id="UP000252023"/>
    </source>
</evidence>
<feature type="signal peptide" evidence="2">
    <location>
        <begin position="1"/>
        <end position="26"/>
    </location>
</feature>
<keyword evidence="4" id="KW-1185">Reference proteome</keyword>
<proteinExistence type="predicted"/>
<dbReference type="KEGG" id="pars:DRW48_15340"/>
<protein>
    <submittedName>
        <fullName evidence="3">ABC transporter substrate-binding protein</fullName>
    </submittedName>
</protein>
<dbReference type="AlphaFoldDB" id="A0A344PNB2"/>
<keyword evidence="1 2" id="KW-0732">Signal</keyword>
<reference evidence="4" key="1">
    <citation type="submission" date="2018-07" db="EMBL/GenBank/DDBJ databases">
        <title>Genome sequencing of Paracoccus sp. SC2-6.</title>
        <authorList>
            <person name="Heo J."/>
            <person name="Kim S.-J."/>
            <person name="Kwon S.-W."/>
        </authorList>
    </citation>
    <scope>NUCLEOTIDE SEQUENCE [LARGE SCALE GENOMIC DNA]</scope>
    <source>
        <strain evidence="4">SC2-6</strain>
    </source>
</reference>
<dbReference type="PANTHER" id="PTHR30222:SF2">
    <property type="entry name" value="ABC TRANSPORTER SUBSTRATE-BINDING PROTEIN"/>
    <property type="match status" value="1"/>
</dbReference>
<feature type="chain" id="PRO_5016682744" evidence="2">
    <location>
        <begin position="27"/>
        <end position="364"/>
    </location>
</feature>
<dbReference type="Gene3D" id="3.40.190.10">
    <property type="entry name" value="Periplasmic binding protein-like II"/>
    <property type="match status" value="2"/>
</dbReference>
<organism evidence="3 4">
    <name type="scientific">Paracoccus suum</name>
    <dbReference type="NCBI Taxonomy" id="2259340"/>
    <lineage>
        <taxon>Bacteria</taxon>
        <taxon>Pseudomonadati</taxon>
        <taxon>Pseudomonadota</taxon>
        <taxon>Alphaproteobacteria</taxon>
        <taxon>Rhodobacterales</taxon>
        <taxon>Paracoccaceae</taxon>
        <taxon>Paracoccus</taxon>
    </lineage>
</organism>
<dbReference type="SUPFAM" id="SSF53850">
    <property type="entry name" value="Periplasmic binding protein-like II"/>
    <property type="match status" value="1"/>
</dbReference>
<dbReference type="Proteomes" id="UP000252023">
    <property type="component" value="Chromosome"/>
</dbReference>
<dbReference type="RefSeq" id="WP_114077155.1">
    <property type="nucleotide sequence ID" value="NZ_CP030918.1"/>
</dbReference>
<evidence type="ECO:0000256" key="1">
    <source>
        <dbReference type="ARBA" id="ARBA00022729"/>
    </source>
</evidence>
<dbReference type="Pfam" id="PF13416">
    <property type="entry name" value="SBP_bac_8"/>
    <property type="match status" value="1"/>
</dbReference>
<dbReference type="CDD" id="cd13589">
    <property type="entry name" value="PBP2_polyamine_RpCGA009"/>
    <property type="match status" value="1"/>
</dbReference>
<evidence type="ECO:0000256" key="2">
    <source>
        <dbReference type="SAM" id="SignalP"/>
    </source>
</evidence>